<dbReference type="PANTHER" id="PTHR13779">
    <property type="entry name" value="WERNER HELICASE-INTERACTING PROTEIN 1 FAMILY MEMBER"/>
    <property type="match status" value="1"/>
</dbReference>
<gene>
    <name evidence="8" type="ORF">MRX98_13345</name>
</gene>
<dbReference type="PRINTS" id="PR00830">
    <property type="entry name" value="ENDOLAPTASE"/>
</dbReference>
<dbReference type="InterPro" id="IPR051314">
    <property type="entry name" value="AAA_ATPase_RarA/MGS1/WRNIP1"/>
</dbReference>
<dbReference type="CDD" id="cd00009">
    <property type="entry name" value="AAA"/>
    <property type="match status" value="1"/>
</dbReference>
<evidence type="ECO:0000256" key="5">
    <source>
        <dbReference type="ARBA" id="ARBA00022741"/>
    </source>
</evidence>
<dbReference type="InterPro" id="IPR027417">
    <property type="entry name" value="P-loop_NTPase"/>
</dbReference>
<dbReference type="InterPro" id="IPR032423">
    <property type="entry name" value="AAA_assoc_2"/>
</dbReference>
<dbReference type="SUPFAM" id="SSF48019">
    <property type="entry name" value="post-AAA+ oligomerization domain-like"/>
    <property type="match status" value="1"/>
</dbReference>
<dbReference type="GO" id="GO:0005524">
    <property type="term" value="F:ATP binding"/>
    <property type="evidence" value="ECO:0007669"/>
    <property type="project" value="UniProtKB-KW"/>
</dbReference>
<accession>A0AA41R4P5</accession>
<evidence type="ECO:0000256" key="3">
    <source>
        <dbReference type="ARBA" id="ARBA00020776"/>
    </source>
</evidence>
<keyword evidence="5" id="KW-0547">Nucleotide-binding</keyword>
<dbReference type="Gene3D" id="1.20.272.10">
    <property type="match status" value="1"/>
</dbReference>
<evidence type="ECO:0000256" key="2">
    <source>
        <dbReference type="ARBA" id="ARBA00008959"/>
    </source>
</evidence>
<dbReference type="GO" id="GO:0017116">
    <property type="term" value="F:single-stranded DNA helicase activity"/>
    <property type="evidence" value="ECO:0007669"/>
    <property type="project" value="TreeGrafter"/>
</dbReference>
<reference evidence="8" key="1">
    <citation type="submission" date="2022-04" db="EMBL/GenBank/DDBJ databases">
        <title>Desulfatitalea alkaliphila sp. nov., a novel anaerobic sulfate-reducing bacterium isolated from terrestrial mud volcano, Taman Peninsula, Russia.</title>
        <authorList>
            <person name="Khomyakova M.A."/>
            <person name="Merkel A.Y."/>
            <person name="Slobodkin A.I."/>
        </authorList>
    </citation>
    <scope>NUCLEOTIDE SEQUENCE</scope>
    <source>
        <strain evidence="8">M08but</strain>
    </source>
</reference>
<dbReference type="GO" id="GO:0000731">
    <property type="term" value="P:DNA synthesis involved in DNA repair"/>
    <property type="evidence" value="ECO:0007669"/>
    <property type="project" value="TreeGrafter"/>
</dbReference>
<dbReference type="Pfam" id="PF12002">
    <property type="entry name" value="MgsA_C"/>
    <property type="match status" value="1"/>
</dbReference>
<dbReference type="Proteomes" id="UP001165427">
    <property type="component" value="Unassembled WGS sequence"/>
</dbReference>
<comment type="function">
    <text evidence="1">DNA-dependent ATPase that plays important roles in cellular responses to stalled DNA replication processes.</text>
</comment>
<dbReference type="Gene3D" id="3.40.50.300">
    <property type="entry name" value="P-loop containing nucleotide triphosphate hydrolases"/>
    <property type="match status" value="1"/>
</dbReference>
<evidence type="ECO:0000256" key="4">
    <source>
        <dbReference type="ARBA" id="ARBA00022705"/>
    </source>
</evidence>
<dbReference type="Pfam" id="PF00004">
    <property type="entry name" value="AAA"/>
    <property type="match status" value="1"/>
</dbReference>
<dbReference type="FunFam" id="3.40.50.300:FF:000137">
    <property type="entry name" value="Replication-associated recombination protein A"/>
    <property type="match status" value="1"/>
</dbReference>
<dbReference type="InterPro" id="IPR021886">
    <property type="entry name" value="MgsA_C"/>
</dbReference>
<dbReference type="PANTHER" id="PTHR13779:SF7">
    <property type="entry name" value="ATPASE WRNIP1"/>
    <property type="match status" value="1"/>
</dbReference>
<name>A0AA41R4P5_9BACT</name>
<proteinExistence type="inferred from homology"/>
<dbReference type="GO" id="GO:0003677">
    <property type="term" value="F:DNA binding"/>
    <property type="evidence" value="ECO:0007669"/>
    <property type="project" value="InterPro"/>
</dbReference>
<dbReference type="FunFam" id="1.20.272.10:FF:000001">
    <property type="entry name" value="Putative AAA family ATPase"/>
    <property type="match status" value="1"/>
</dbReference>
<dbReference type="FunFam" id="1.10.3710.10:FF:000004">
    <property type="entry name" value="Putative ATPase, AAA family"/>
    <property type="match status" value="1"/>
</dbReference>
<dbReference type="GO" id="GO:0006261">
    <property type="term" value="P:DNA-templated DNA replication"/>
    <property type="evidence" value="ECO:0007669"/>
    <property type="project" value="TreeGrafter"/>
</dbReference>
<protein>
    <recommendedName>
        <fullName evidence="3">Replication-associated recombination protein A</fullName>
    </recommendedName>
</protein>
<feature type="domain" description="AAA+ ATPase" evidence="7">
    <location>
        <begin position="52"/>
        <end position="169"/>
    </location>
</feature>
<dbReference type="CDD" id="cd18139">
    <property type="entry name" value="HLD_clamp_RarA"/>
    <property type="match status" value="1"/>
</dbReference>
<dbReference type="InterPro" id="IPR008921">
    <property type="entry name" value="DNA_pol3_clamp-load_cplx_C"/>
</dbReference>
<dbReference type="InterPro" id="IPR003593">
    <property type="entry name" value="AAA+_ATPase"/>
</dbReference>
<evidence type="ECO:0000259" key="7">
    <source>
        <dbReference type="SMART" id="SM00382"/>
    </source>
</evidence>
<dbReference type="InterPro" id="IPR003959">
    <property type="entry name" value="ATPase_AAA_core"/>
</dbReference>
<keyword evidence="4" id="KW-0235">DNA replication</keyword>
<dbReference type="AlphaFoldDB" id="A0AA41R4P5"/>
<comment type="similarity">
    <text evidence="2">Belongs to the AAA ATPase family. RarA/MGS1/WRNIP1 subfamily.</text>
</comment>
<dbReference type="EMBL" id="JALJRB010000015">
    <property type="protein sequence ID" value="MCJ8501561.1"/>
    <property type="molecule type" value="Genomic_DNA"/>
</dbReference>
<dbReference type="Gene3D" id="1.10.3710.10">
    <property type="entry name" value="DNA polymerase III clamp loader subunits, C-terminal domain"/>
    <property type="match status" value="1"/>
</dbReference>
<comment type="caution">
    <text evidence="8">The sequence shown here is derived from an EMBL/GenBank/DDBJ whole genome shotgun (WGS) entry which is preliminary data.</text>
</comment>
<keyword evidence="9" id="KW-1185">Reference proteome</keyword>
<sequence>MDLFNPATDTTSPAEARPLAERMRPRILSEFVGQAAVVGPGTLLAEAVRRNRIFSMILWGPPGVGKTTLARIVAGTSGAHFVHFSAVLSGVKEIRAVIEEARAQLRSSGQPTVLFVDEIHRFNKSQQDAFLHHVESGLLTLIGATTENPSFEVIAPLLSRCRVLTLQPLTESDLHTIVTAALNDVDRGLGRHRLVLDPDAADHLLRTCDGDARTALNSLEMAAFLTLARQGPTADGAARAITLDDVVQAVQQKALQYDKSGEGHYNLISAFHKSLRGSDPDAALYWLARMLMAGEDPLYVARRMVRFASEDIGNADPHALPLTMAAMEAFRFIGPPEGELALAQAAVYLASAVKSNSVYSAFGRVAEAVRKTGSLAVPMHIRNAPTQLMKELGYGRGYQYAHDYEDAYVPQQHLPDRLRNERYYQPVDRGYEKMIKQRLEHWRTRMGRGN</sequence>
<organism evidence="8 9">
    <name type="scientific">Desulfatitalea alkaliphila</name>
    <dbReference type="NCBI Taxonomy" id="2929485"/>
    <lineage>
        <taxon>Bacteria</taxon>
        <taxon>Pseudomonadati</taxon>
        <taxon>Thermodesulfobacteriota</taxon>
        <taxon>Desulfobacteria</taxon>
        <taxon>Desulfobacterales</taxon>
        <taxon>Desulfosarcinaceae</taxon>
        <taxon>Desulfatitalea</taxon>
    </lineage>
</organism>
<dbReference type="GO" id="GO:0016887">
    <property type="term" value="F:ATP hydrolysis activity"/>
    <property type="evidence" value="ECO:0007669"/>
    <property type="project" value="InterPro"/>
</dbReference>
<dbReference type="SUPFAM" id="SSF52540">
    <property type="entry name" value="P-loop containing nucleoside triphosphate hydrolases"/>
    <property type="match status" value="1"/>
</dbReference>
<dbReference type="RefSeq" id="WP_246909595.1">
    <property type="nucleotide sequence ID" value="NZ_JALJRB010000015.1"/>
</dbReference>
<keyword evidence="6" id="KW-0067">ATP-binding</keyword>
<evidence type="ECO:0000313" key="8">
    <source>
        <dbReference type="EMBL" id="MCJ8501561.1"/>
    </source>
</evidence>
<evidence type="ECO:0000313" key="9">
    <source>
        <dbReference type="Proteomes" id="UP001165427"/>
    </source>
</evidence>
<evidence type="ECO:0000256" key="6">
    <source>
        <dbReference type="ARBA" id="ARBA00022840"/>
    </source>
</evidence>
<dbReference type="Gene3D" id="1.10.8.60">
    <property type="match status" value="1"/>
</dbReference>
<dbReference type="Pfam" id="PF16193">
    <property type="entry name" value="AAA_assoc_2"/>
    <property type="match status" value="1"/>
</dbReference>
<dbReference type="GO" id="GO:0008047">
    <property type="term" value="F:enzyme activator activity"/>
    <property type="evidence" value="ECO:0007669"/>
    <property type="project" value="TreeGrafter"/>
</dbReference>
<dbReference type="SMART" id="SM00382">
    <property type="entry name" value="AAA"/>
    <property type="match status" value="1"/>
</dbReference>
<evidence type="ECO:0000256" key="1">
    <source>
        <dbReference type="ARBA" id="ARBA00002393"/>
    </source>
</evidence>